<feature type="domain" description="Berberine/berberine-like" evidence="1">
    <location>
        <begin position="226"/>
        <end position="265"/>
    </location>
</feature>
<dbReference type="AlphaFoldDB" id="A0AAD7GIV9"/>
<organism evidence="2 3">
    <name type="scientific">Mycena rosella</name>
    <name type="common">Pink bonnet</name>
    <name type="synonym">Agaricus rosellus</name>
    <dbReference type="NCBI Taxonomy" id="1033263"/>
    <lineage>
        <taxon>Eukaryota</taxon>
        <taxon>Fungi</taxon>
        <taxon>Dikarya</taxon>
        <taxon>Basidiomycota</taxon>
        <taxon>Agaricomycotina</taxon>
        <taxon>Agaricomycetes</taxon>
        <taxon>Agaricomycetidae</taxon>
        <taxon>Agaricales</taxon>
        <taxon>Marasmiineae</taxon>
        <taxon>Mycenaceae</taxon>
        <taxon>Mycena</taxon>
    </lineage>
</organism>
<name>A0AAD7GIV9_MYCRO</name>
<comment type="caution">
    <text evidence="2">The sequence shown here is derived from an EMBL/GenBank/DDBJ whole genome shotgun (WGS) entry which is preliminary data.</text>
</comment>
<dbReference type="InterPro" id="IPR012951">
    <property type="entry name" value="BBE"/>
</dbReference>
<evidence type="ECO:0000313" key="2">
    <source>
        <dbReference type="EMBL" id="KAJ7691166.1"/>
    </source>
</evidence>
<dbReference type="Proteomes" id="UP001221757">
    <property type="component" value="Unassembled WGS sequence"/>
</dbReference>
<protein>
    <recommendedName>
        <fullName evidence="1">Berberine/berberine-like domain-containing protein</fullName>
    </recommendedName>
</protein>
<dbReference type="Gene3D" id="3.30.465.10">
    <property type="match status" value="1"/>
</dbReference>
<dbReference type="InterPro" id="IPR016169">
    <property type="entry name" value="FAD-bd_PCMH_sub2"/>
</dbReference>
<accession>A0AAD7GIV9</accession>
<keyword evidence="3" id="KW-1185">Reference proteome</keyword>
<dbReference type="EMBL" id="JARKIE010000060">
    <property type="protein sequence ID" value="KAJ7691166.1"/>
    <property type="molecule type" value="Genomic_DNA"/>
</dbReference>
<dbReference type="Gene3D" id="3.40.462.20">
    <property type="match status" value="1"/>
</dbReference>
<dbReference type="GO" id="GO:0050660">
    <property type="term" value="F:flavin adenine dinucleotide binding"/>
    <property type="evidence" value="ECO:0007669"/>
    <property type="project" value="InterPro"/>
</dbReference>
<proteinExistence type="predicted"/>
<evidence type="ECO:0000259" key="1">
    <source>
        <dbReference type="Pfam" id="PF08031"/>
    </source>
</evidence>
<gene>
    <name evidence="2" type="ORF">B0H17DRAFT_1331202</name>
</gene>
<reference evidence="2" key="1">
    <citation type="submission" date="2023-03" db="EMBL/GenBank/DDBJ databases">
        <title>Massive genome expansion in bonnet fungi (Mycena s.s.) driven by repeated elements and novel gene families across ecological guilds.</title>
        <authorList>
            <consortium name="Lawrence Berkeley National Laboratory"/>
            <person name="Harder C.B."/>
            <person name="Miyauchi S."/>
            <person name="Viragh M."/>
            <person name="Kuo A."/>
            <person name="Thoen E."/>
            <person name="Andreopoulos B."/>
            <person name="Lu D."/>
            <person name="Skrede I."/>
            <person name="Drula E."/>
            <person name="Henrissat B."/>
            <person name="Morin E."/>
            <person name="Kohler A."/>
            <person name="Barry K."/>
            <person name="LaButti K."/>
            <person name="Morin E."/>
            <person name="Salamov A."/>
            <person name="Lipzen A."/>
            <person name="Mereny Z."/>
            <person name="Hegedus B."/>
            <person name="Baldrian P."/>
            <person name="Stursova M."/>
            <person name="Weitz H."/>
            <person name="Taylor A."/>
            <person name="Grigoriev I.V."/>
            <person name="Nagy L.G."/>
            <person name="Martin F."/>
            <person name="Kauserud H."/>
        </authorList>
    </citation>
    <scope>NUCLEOTIDE SEQUENCE</scope>
    <source>
        <strain evidence="2">CBHHK067</strain>
    </source>
</reference>
<evidence type="ECO:0000313" key="3">
    <source>
        <dbReference type="Proteomes" id="UP001221757"/>
    </source>
</evidence>
<sequence>MVCIVNVSERGLISPAPSKTSRIPTVSGLLFPHIFAPIKCATFFYALHGGDARSWGIIISTTFSTFPAVNANFTSIASATSTNTAAHALATVHVQHIFDLDPVHVSHSLILVKNATTGGSTVALAGYLPDMTPMRSITLLGSFMRAAEEERSYSSVDMNTHLVQPDDTAGGNSVLGSRLIPAQTYHNSPEKVGQVYEQLLDSGTTKKFKPQQRPILELISGPDAGAYFNEADVLEAAFQSTFLGPHYARLSAVKAQCDPGDLFIVGTGVGSKRWDEWGICRV</sequence>
<dbReference type="GO" id="GO:0016491">
    <property type="term" value="F:oxidoreductase activity"/>
    <property type="evidence" value="ECO:0007669"/>
    <property type="project" value="InterPro"/>
</dbReference>
<dbReference type="Pfam" id="PF08031">
    <property type="entry name" value="BBE"/>
    <property type="match status" value="1"/>
</dbReference>